<keyword evidence="3" id="KW-1185">Reference proteome</keyword>
<name>A0AAE0HU41_9PEZI</name>
<evidence type="ECO:0000313" key="3">
    <source>
        <dbReference type="Proteomes" id="UP001283341"/>
    </source>
</evidence>
<organism evidence="2 3">
    <name type="scientific">Apodospora peruviana</name>
    <dbReference type="NCBI Taxonomy" id="516989"/>
    <lineage>
        <taxon>Eukaryota</taxon>
        <taxon>Fungi</taxon>
        <taxon>Dikarya</taxon>
        <taxon>Ascomycota</taxon>
        <taxon>Pezizomycotina</taxon>
        <taxon>Sordariomycetes</taxon>
        <taxon>Sordariomycetidae</taxon>
        <taxon>Sordariales</taxon>
        <taxon>Lasiosphaeriaceae</taxon>
        <taxon>Apodospora</taxon>
    </lineage>
</organism>
<evidence type="ECO:0000313" key="2">
    <source>
        <dbReference type="EMBL" id="KAK3312021.1"/>
    </source>
</evidence>
<dbReference type="EMBL" id="JAUEDM010000010">
    <property type="protein sequence ID" value="KAK3312021.1"/>
    <property type="molecule type" value="Genomic_DNA"/>
</dbReference>
<proteinExistence type="predicted"/>
<feature type="domain" description="Ubiquitin-like" evidence="1">
    <location>
        <begin position="2"/>
        <end position="78"/>
    </location>
</feature>
<dbReference type="SUPFAM" id="SSF54236">
    <property type="entry name" value="Ubiquitin-like"/>
    <property type="match status" value="1"/>
</dbReference>
<dbReference type="PRINTS" id="PR00348">
    <property type="entry name" value="UBIQUITIN"/>
</dbReference>
<dbReference type="InterPro" id="IPR050158">
    <property type="entry name" value="Ubiquitin_ubiquitin-like"/>
</dbReference>
<dbReference type="InterPro" id="IPR000626">
    <property type="entry name" value="Ubiquitin-like_dom"/>
</dbReference>
<dbReference type="AlphaFoldDB" id="A0AAE0HU41"/>
<gene>
    <name evidence="2" type="ORF">B0H66DRAFT_101147</name>
</gene>
<dbReference type="Pfam" id="PF00240">
    <property type="entry name" value="ubiquitin"/>
    <property type="match status" value="1"/>
</dbReference>
<sequence length="87" mass="10189">MIQVFVKTLTGRTDTIRTTPFANVEDIFRKLEHGSLWESRNFWRLLHGGRQLELKRLLSDYNIQNESTLHLVLRLQGGIISTDSHLR</sequence>
<dbReference type="SMART" id="SM00213">
    <property type="entry name" value="UBQ"/>
    <property type="match status" value="1"/>
</dbReference>
<evidence type="ECO:0000259" key="1">
    <source>
        <dbReference type="PROSITE" id="PS50053"/>
    </source>
</evidence>
<accession>A0AAE0HU41</accession>
<dbReference type="InterPro" id="IPR019956">
    <property type="entry name" value="Ubiquitin_dom"/>
</dbReference>
<comment type="caution">
    <text evidence="2">The sequence shown here is derived from an EMBL/GenBank/DDBJ whole genome shotgun (WGS) entry which is preliminary data.</text>
</comment>
<dbReference type="PANTHER" id="PTHR10666">
    <property type="entry name" value="UBIQUITIN"/>
    <property type="match status" value="1"/>
</dbReference>
<reference evidence="2" key="1">
    <citation type="journal article" date="2023" name="Mol. Phylogenet. Evol.">
        <title>Genome-scale phylogeny and comparative genomics of the fungal order Sordariales.</title>
        <authorList>
            <person name="Hensen N."/>
            <person name="Bonometti L."/>
            <person name="Westerberg I."/>
            <person name="Brannstrom I.O."/>
            <person name="Guillou S."/>
            <person name="Cros-Aarteil S."/>
            <person name="Calhoun S."/>
            <person name="Haridas S."/>
            <person name="Kuo A."/>
            <person name="Mondo S."/>
            <person name="Pangilinan J."/>
            <person name="Riley R."/>
            <person name="LaButti K."/>
            <person name="Andreopoulos B."/>
            <person name="Lipzen A."/>
            <person name="Chen C."/>
            <person name="Yan M."/>
            <person name="Daum C."/>
            <person name="Ng V."/>
            <person name="Clum A."/>
            <person name="Steindorff A."/>
            <person name="Ohm R.A."/>
            <person name="Martin F."/>
            <person name="Silar P."/>
            <person name="Natvig D.O."/>
            <person name="Lalanne C."/>
            <person name="Gautier V."/>
            <person name="Ament-Velasquez S.L."/>
            <person name="Kruys A."/>
            <person name="Hutchinson M.I."/>
            <person name="Powell A.J."/>
            <person name="Barry K."/>
            <person name="Miller A.N."/>
            <person name="Grigoriev I.V."/>
            <person name="Debuchy R."/>
            <person name="Gladieux P."/>
            <person name="Hiltunen Thoren M."/>
            <person name="Johannesson H."/>
        </authorList>
    </citation>
    <scope>NUCLEOTIDE SEQUENCE</scope>
    <source>
        <strain evidence="2">CBS 118394</strain>
    </source>
</reference>
<dbReference type="Gene3D" id="3.10.20.90">
    <property type="entry name" value="Phosphatidylinositol 3-kinase Catalytic Subunit, Chain A, domain 1"/>
    <property type="match status" value="1"/>
</dbReference>
<dbReference type="Proteomes" id="UP001283341">
    <property type="component" value="Unassembled WGS sequence"/>
</dbReference>
<protein>
    <recommendedName>
        <fullName evidence="1">Ubiquitin-like domain-containing protein</fullName>
    </recommendedName>
</protein>
<reference evidence="2" key="2">
    <citation type="submission" date="2023-06" db="EMBL/GenBank/DDBJ databases">
        <authorList>
            <consortium name="Lawrence Berkeley National Laboratory"/>
            <person name="Haridas S."/>
            <person name="Hensen N."/>
            <person name="Bonometti L."/>
            <person name="Westerberg I."/>
            <person name="Brannstrom I.O."/>
            <person name="Guillou S."/>
            <person name="Cros-Aarteil S."/>
            <person name="Calhoun S."/>
            <person name="Kuo A."/>
            <person name="Mondo S."/>
            <person name="Pangilinan J."/>
            <person name="Riley R."/>
            <person name="Labutti K."/>
            <person name="Andreopoulos B."/>
            <person name="Lipzen A."/>
            <person name="Chen C."/>
            <person name="Yanf M."/>
            <person name="Daum C."/>
            <person name="Ng V."/>
            <person name="Clum A."/>
            <person name="Steindorff A."/>
            <person name="Ohm R."/>
            <person name="Martin F."/>
            <person name="Silar P."/>
            <person name="Natvig D."/>
            <person name="Lalanne C."/>
            <person name="Gautier V."/>
            <person name="Ament-Velasquez S.L."/>
            <person name="Kruys A."/>
            <person name="Hutchinson M.I."/>
            <person name="Powell A.J."/>
            <person name="Barry K."/>
            <person name="Miller A.N."/>
            <person name="Grigoriev I.V."/>
            <person name="Debuchy R."/>
            <person name="Gladieux P."/>
            <person name="Thoren M.H."/>
            <person name="Johannesson H."/>
        </authorList>
    </citation>
    <scope>NUCLEOTIDE SEQUENCE</scope>
    <source>
        <strain evidence="2">CBS 118394</strain>
    </source>
</reference>
<dbReference type="PROSITE" id="PS50053">
    <property type="entry name" value="UBIQUITIN_2"/>
    <property type="match status" value="1"/>
</dbReference>
<dbReference type="InterPro" id="IPR029071">
    <property type="entry name" value="Ubiquitin-like_domsf"/>
</dbReference>